<evidence type="ECO:0000313" key="2">
    <source>
        <dbReference type="EMBL" id="EGI63011.1"/>
    </source>
</evidence>
<dbReference type="InParanoid" id="F4WS32"/>
<name>F4WS32_ACREC</name>
<protein>
    <submittedName>
        <fullName evidence="2">Uncharacterized protein</fullName>
    </submittedName>
</protein>
<accession>F4WS32</accession>
<proteinExistence type="predicted"/>
<gene>
    <name evidence="2" type="ORF">G5I_08643</name>
</gene>
<sequence length="111" mass="12452">MTETRKIVLAVLRSLTHSLSDTPSPGETTTRGEEQSTELPRQGSGRSTQDAKEPRTHPNALSDKMTRHQMTSVNKLPTRTRHQWPITTEPVKSSAMHLIAAYCNLRLVKMC</sequence>
<feature type="region of interest" description="Disordered" evidence="1">
    <location>
        <begin position="16"/>
        <end position="87"/>
    </location>
</feature>
<dbReference type="EMBL" id="GL888295">
    <property type="protein sequence ID" value="EGI63011.1"/>
    <property type="molecule type" value="Genomic_DNA"/>
</dbReference>
<feature type="compositionally biased region" description="Polar residues" evidence="1">
    <location>
        <begin position="16"/>
        <end position="29"/>
    </location>
</feature>
<reference evidence="2" key="1">
    <citation type="submission" date="2011-02" db="EMBL/GenBank/DDBJ databases">
        <title>The genome of the leaf-cutting ant Acromyrmex echinatior suggests key adaptations to social evolution and fungus farming.</title>
        <authorList>
            <person name="Nygaard S."/>
            <person name="Zhang G."/>
        </authorList>
    </citation>
    <scope>NUCLEOTIDE SEQUENCE</scope>
</reference>
<feature type="compositionally biased region" description="Polar residues" evidence="1">
    <location>
        <begin position="68"/>
        <end position="77"/>
    </location>
</feature>
<organism evidence="3">
    <name type="scientific">Acromyrmex echinatior</name>
    <name type="common">Panamanian leafcutter ant</name>
    <name type="synonym">Acromyrmex octospinosus echinatior</name>
    <dbReference type="NCBI Taxonomy" id="103372"/>
    <lineage>
        <taxon>Eukaryota</taxon>
        <taxon>Metazoa</taxon>
        <taxon>Ecdysozoa</taxon>
        <taxon>Arthropoda</taxon>
        <taxon>Hexapoda</taxon>
        <taxon>Insecta</taxon>
        <taxon>Pterygota</taxon>
        <taxon>Neoptera</taxon>
        <taxon>Endopterygota</taxon>
        <taxon>Hymenoptera</taxon>
        <taxon>Apocrita</taxon>
        <taxon>Aculeata</taxon>
        <taxon>Formicoidea</taxon>
        <taxon>Formicidae</taxon>
        <taxon>Myrmicinae</taxon>
        <taxon>Acromyrmex</taxon>
    </lineage>
</organism>
<evidence type="ECO:0000256" key="1">
    <source>
        <dbReference type="SAM" id="MobiDB-lite"/>
    </source>
</evidence>
<keyword evidence="3" id="KW-1185">Reference proteome</keyword>
<dbReference type="AlphaFoldDB" id="F4WS32"/>
<dbReference type="Proteomes" id="UP000007755">
    <property type="component" value="Unassembled WGS sequence"/>
</dbReference>
<evidence type="ECO:0000313" key="3">
    <source>
        <dbReference type="Proteomes" id="UP000007755"/>
    </source>
</evidence>